<evidence type="ECO:0000256" key="3">
    <source>
        <dbReference type="ARBA" id="ARBA00022989"/>
    </source>
</evidence>
<reference evidence="6" key="2">
    <citation type="submission" date="2021-04" db="EMBL/GenBank/DDBJ databases">
        <authorList>
            <person name="Gilroy R."/>
        </authorList>
    </citation>
    <scope>NUCLEOTIDE SEQUENCE</scope>
    <source>
        <strain evidence="6">5032</strain>
    </source>
</reference>
<dbReference type="Pfam" id="PF00146">
    <property type="entry name" value="NADHdh"/>
    <property type="match status" value="1"/>
</dbReference>
<evidence type="ECO:0000256" key="5">
    <source>
        <dbReference type="SAM" id="Phobius"/>
    </source>
</evidence>
<evidence type="ECO:0000256" key="1">
    <source>
        <dbReference type="ARBA" id="ARBA00004141"/>
    </source>
</evidence>
<dbReference type="AlphaFoldDB" id="A0A9D2HLA2"/>
<evidence type="ECO:0000313" key="7">
    <source>
        <dbReference type="Proteomes" id="UP000823821"/>
    </source>
</evidence>
<comment type="subcellular location">
    <subcellularLocation>
        <location evidence="1">Membrane</location>
        <topology evidence="1">Multi-pass membrane protein</topology>
    </subcellularLocation>
</comment>
<protein>
    <submittedName>
        <fullName evidence="6">NADH-quinone oxidoreductase subunit H</fullName>
        <ecNumber evidence="6">1.6.5.11</ecNumber>
    </submittedName>
</protein>
<dbReference type="GO" id="GO:0016491">
    <property type="term" value="F:oxidoreductase activity"/>
    <property type="evidence" value="ECO:0007669"/>
    <property type="project" value="UniProtKB-KW"/>
</dbReference>
<dbReference type="EMBL" id="DWZD01000029">
    <property type="protein sequence ID" value="HJA78821.1"/>
    <property type="molecule type" value="Genomic_DNA"/>
</dbReference>
<dbReference type="InterPro" id="IPR001694">
    <property type="entry name" value="NADH_UbQ_OxRdtase_su1/FPO"/>
</dbReference>
<dbReference type="PANTHER" id="PTHR43359:SF1">
    <property type="entry name" value="FORMATE HYDROGENLYASE SUBUNIT 4-RELATED"/>
    <property type="match status" value="1"/>
</dbReference>
<name>A0A9D2HLA2_9BACT</name>
<dbReference type="EC" id="1.6.5.11" evidence="6"/>
<feature type="transmembrane region" description="Helical" evidence="5">
    <location>
        <begin position="290"/>
        <end position="310"/>
    </location>
</feature>
<sequence length="311" mass="33116">MSPLTAYLLQFGLALLLAPLLPGIINRVKAKFSGRHGRPVLQLYFDLFKLLRKGEVVSRSASCVLSLGPAVSLATVCCALALLPLGGVASPLAFQGDFLLAAYLLGLGRFALILAALDTGSSFEGMGASREATFSALAEPVLFCCLLALACVGAALDMETHLSLSGMLGGRPGTEWLLGRSELLFVPVVLFVLLLVENCRIPVDDPNTHLELTMIHEVMILDHSGPNLAFILYGSALKLWFFAALPAGILVPDLTAWWAQSLCWLLTVFGMAVLVGVVESVMARLRMYTVPKLLGGAGVLAVLALVLTQIR</sequence>
<dbReference type="GO" id="GO:0005886">
    <property type="term" value="C:plasma membrane"/>
    <property type="evidence" value="ECO:0007669"/>
    <property type="project" value="TreeGrafter"/>
</dbReference>
<evidence type="ECO:0000313" key="6">
    <source>
        <dbReference type="EMBL" id="HJA78821.1"/>
    </source>
</evidence>
<feature type="transmembrane region" description="Helical" evidence="5">
    <location>
        <begin position="137"/>
        <end position="156"/>
    </location>
</feature>
<feature type="transmembrane region" description="Helical" evidence="5">
    <location>
        <begin position="61"/>
        <end position="86"/>
    </location>
</feature>
<reference evidence="6" key="1">
    <citation type="journal article" date="2021" name="PeerJ">
        <title>Extensive microbial diversity within the chicken gut microbiome revealed by metagenomics and culture.</title>
        <authorList>
            <person name="Gilroy R."/>
            <person name="Ravi A."/>
            <person name="Getino M."/>
            <person name="Pursley I."/>
            <person name="Horton D.L."/>
            <person name="Alikhan N.F."/>
            <person name="Baker D."/>
            <person name="Gharbi K."/>
            <person name="Hall N."/>
            <person name="Watson M."/>
            <person name="Adriaenssens E.M."/>
            <person name="Foster-Nyarko E."/>
            <person name="Jarju S."/>
            <person name="Secka A."/>
            <person name="Antonio M."/>
            <person name="Oren A."/>
            <person name="Chaudhuri R.R."/>
            <person name="La Ragione R."/>
            <person name="Hildebrand F."/>
            <person name="Pallen M.J."/>
        </authorList>
    </citation>
    <scope>NUCLEOTIDE SEQUENCE</scope>
    <source>
        <strain evidence="6">5032</strain>
    </source>
</reference>
<feature type="transmembrane region" description="Helical" evidence="5">
    <location>
        <begin position="228"/>
        <end position="251"/>
    </location>
</feature>
<dbReference type="Proteomes" id="UP000823821">
    <property type="component" value="Unassembled WGS sequence"/>
</dbReference>
<feature type="transmembrane region" description="Helical" evidence="5">
    <location>
        <begin position="257"/>
        <end position="278"/>
    </location>
</feature>
<feature type="transmembrane region" description="Helical" evidence="5">
    <location>
        <begin position="6"/>
        <end position="25"/>
    </location>
</feature>
<feature type="transmembrane region" description="Helical" evidence="5">
    <location>
        <begin position="98"/>
        <end position="117"/>
    </location>
</feature>
<keyword evidence="4 5" id="KW-0472">Membrane</keyword>
<organism evidence="6 7">
    <name type="scientific">Candidatus Desulfovibrio intestinavium</name>
    <dbReference type="NCBI Taxonomy" id="2838534"/>
    <lineage>
        <taxon>Bacteria</taxon>
        <taxon>Pseudomonadati</taxon>
        <taxon>Thermodesulfobacteriota</taxon>
        <taxon>Desulfovibrionia</taxon>
        <taxon>Desulfovibrionales</taxon>
        <taxon>Desulfovibrionaceae</taxon>
        <taxon>Desulfovibrio</taxon>
    </lineage>
</organism>
<keyword evidence="2 5" id="KW-0812">Transmembrane</keyword>
<keyword evidence="3 5" id="KW-1133">Transmembrane helix</keyword>
<gene>
    <name evidence="6" type="ORF">H9784_04510</name>
</gene>
<feature type="transmembrane region" description="Helical" evidence="5">
    <location>
        <begin position="176"/>
        <end position="196"/>
    </location>
</feature>
<accession>A0A9D2HLA2</accession>
<evidence type="ECO:0000256" key="2">
    <source>
        <dbReference type="ARBA" id="ARBA00022692"/>
    </source>
</evidence>
<dbReference type="InterPro" id="IPR052561">
    <property type="entry name" value="ComplexI_Subunit1"/>
</dbReference>
<comment type="caution">
    <text evidence="6">The sequence shown here is derived from an EMBL/GenBank/DDBJ whole genome shotgun (WGS) entry which is preliminary data.</text>
</comment>
<keyword evidence="6" id="KW-0560">Oxidoreductase</keyword>
<proteinExistence type="predicted"/>
<evidence type="ECO:0000256" key="4">
    <source>
        <dbReference type="ARBA" id="ARBA00023136"/>
    </source>
</evidence>
<dbReference type="PANTHER" id="PTHR43359">
    <property type="entry name" value="FORMATE HYDROGENLYASE SUBUNIT 4"/>
    <property type="match status" value="1"/>
</dbReference>